<name>A0A6A5XY82_9PLEO</name>
<keyword evidence="2" id="KW-0472">Membrane</keyword>
<evidence type="ECO:0000256" key="2">
    <source>
        <dbReference type="SAM" id="Phobius"/>
    </source>
</evidence>
<feature type="compositionally biased region" description="Basic and acidic residues" evidence="1">
    <location>
        <begin position="657"/>
        <end position="672"/>
    </location>
</feature>
<evidence type="ECO:0000256" key="1">
    <source>
        <dbReference type="SAM" id="MobiDB-lite"/>
    </source>
</evidence>
<dbReference type="Proteomes" id="UP000799778">
    <property type="component" value="Unassembled WGS sequence"/>
</dbReference>
<reference evidence="3" key="1">
    <citation type="journal article" date="2020" name="Stud. Mycol.">
        <title>101 Dothideomycetes genomes: a test case for predicting lifestyles and emergence of pathogens.</title>
        <authorList>
            <person name="Haridas S."/>
            <person name="Albert R."/>
            <person name="Binder M."/>
            <person name="Bloem J."/>
            <person name="Labutti K."/>
            <person name="Salamov A."/>
            <person name="Andreopoulos B."/>
            <person name="Baker S."/>
            <person name="Barry K."/>
            <person name="Bills G."/>
            <person name="Bluhm B."/>
            <person name="Cannon C."/>
            <person name="Castanera R."/>
            <person name="Culley D."/>
            <person name="Daum C."/>
            <person name="Ezra D."/>
            <person name="Gonzalez J."/>
            <person name="Henrissat B."/>
            <person name="Kuo A."/>
            <person name="Liang C."/>
            <person name="Lipzen A."/>
            <person name="Lutzoni F."/>
            <person name="Magnuson J."/>
            <person name="Mondo S."/>
            <person name="Nolan M."/>
            <person name="Ohm R."/>
            <person name="Pangilinan J."/>
            <person name="Park H.-J."/>
            <person name="Ramirez L."/>
            <person name="Alfaro M."/>
            <person name="Sun H."/>
            <person name="Tritt A."/>
            <person name="Yoshinaga Y."/>
            <person name="Zwiers L.-H."/>
            <person name="Turgeon B."/>
            <person name="Goodwin S."/>
            <person name="Spatafora J."/>
            <person name="Crous P."/>
            <person name="Grigoriev I."/>
        </authorList>
    </citation>
    <scope>NUCLEOTIDE SEQUENCE</scope>
    <source>
        <strain evidence="3">CBS 175.79</strain>
    </source>
</reference>
<protein>
    <submittedName>
        <fullName evidence="3">Uncharacterized protein</fullName>
    </submittedName>
</protein>
<evidence type="ECO:0000313" key="3">
    <source>
        <dbReference type="EMBL" id="KAF2018268.1"/>
    </source>
</evidence>
<keyword evidence="2" id="KW-0812">Transmembrane</keyword>
<dbReference type="AlphaFoldDB" id="A0A6A5XY82"/>
<evidence type="ECO:0000313" key="4">
    <source>
        <dbReference type="Proteomes" id="UP000799778"/>
    </source>
</evidence>
<gene>
    <name evidence="3" type="ORF">BU24DRAFT_390046</name>
</gene>
<dbReference type="OrthoDB" id="3540210at2759"/>
<accession>A0A6A5XY82</accession>
<feature type="transmembrane region" description="Helical" evidence="2">
    <location>
        <begin position="36"/>
        <end position="58"/>
    </location>
</feature>
<dbReference type="RefSeq" id="XP_033386607.1">
    <property type="nucleotide sequence ID" value="XM_033525067.1"/>
</dbReference>
<dbReference type="EMBL" id="ML978068">
    <property type="protein sequence ID" value="KAF2018268.1"/>
    <property type="molecule type" value="Genomic_DNA"/>
</dbReference>
<organism evidence="3 4">
    <name type="scientific">Aaosphaeria arxii CBS 175.79</name>
    <dbReference type="NCBI Taxonomy" id="1450172"/>
    <lineage>
        <taxon>Eukaryota</taxon>
        <taxon>Fungi</taxon>
        <taxon>Dikarya</taxon>
        <taxon>Ascomycota</taxon>
        <taxon>Pezizomycotina</taxon>
        <taxon>Dothideomycetes</taxon>
        <taxon>Pleosporomycetidae</taxon>
        <taxon>Pleosporales</taxon>
        <taxon>Pleosporales incertae sedis</taxon>
        <taxon>Aaosphaeria</taxon>
    </lineage>
</organism>
<sequence>MSELDSQYVKRGAWTNLAEGPVMGRTITTDTRTGTVVVALLAVLSALAASHLWSIVVFTSHQIRAHGRPADGLFRQQQALLRTNPPPSALLADWIKLWWVWRKRTSRASWRSTPLLVLAAFFATATIAVSIFSSYIVRSANTIVLVKSDGCAPLDIYEPFVGDYLEHIEGITNYRNNLYGRSRLFAQDCYINSTSLPARCGIYIRPNIPIEPTLVDCTFDKSICKQYEKGGASVDSGLIDVNGIFGWNLKPSDRIRYRRKSVCSIIKSEGHSSTIDASSFDYGSRDWLPGEQLLLTHYGESRFSTVWTNTTFIYSFLAGNISSSFGSGTAQLFRTPQLDGWNDISTTLPSLNVENADLALVQVKPNKFLFGNPVDDPLFAAHVPFLRRGYDDPNLTHYLSDNAVSTLGCNQQYQYCYLRNGKDEYCTELGPVPGNASSIQFPGASDIQRASMQLLITGALLTESVVAASQAFEIKEKSRSGYIASLPNDQWIREITTWERFIWASLQTFIADYSIGYHHLEPTAKAHMRTNMTDAEKSLCGMQRMKKAGGFMNINVFGLTFIIVFSCVITLVDLLLLKFLIFLSRFRRAVAFRIDLWIQDGVFQLQRKAYEGHNQESWQMVDKEIPVPVKNDKLENLPLQIDPVRYRRVVRAQTDRTVVEDDTESEKGDKMRTLSNDS</sequence>
<dbReference type="GeneID" id="54282464"/>
<feature type="transmembrane region" description="Helical" evidence="2">
    <location>
        <begin position="115"/>
        <end position="137"/>
    </location>
</feature>
<keyword evidence="2" id="KW-1133">Transmembrane helix</keyword>
<feature type="region of interest" description="Disordered" evidence="1">
    <location>
        <begin position="657"/>
        <end position="678"/>
    </location>
</feature>
<keyword evidence="4" id="KW-1185">Reference proteome</keyword>
<feature type="transmembrane region" description="Helical" evidence="2">
    <location>
        <begin position="556"/>
        <end position="583"/>
    </location>
</feature>
<proteinExistence type="predicted"/>